<proteinExistence type="inferred from homology"/>
<evidence type="ECO:0000313" key="7">
    <source>
        <dbReference type="EMBL" id="WEK46127.1"/>
    </source>
</evidence>
<comment type="similarity">
    <text evidence="2 6">Belongs to the flagella basal body rod proteins family.</text>
</comment>
<keyword evidence="4 6" id="KW-0975">Bacterial flagellum</keyword>
<dbReference type="KEGG" id="acob:P0Y56_14045"/>
<comment type="subunit">
    <text evidence="6">The basal body constitutes a major portion of the flagellar organelle and consists of a number of rings mounted on a central rod.</text>
</comment>
<evidence type="ECO:0000256" key="5">
    <source>
        <dbReference type="ARBA" id="ARBA00024934"/>
    </source>
</evidence>
<evidence type="ECO:0000313" key="8">
    <source>
        <dbReference type="Proteomes" id="UP001218362"/>
    </source>
</evidence>
<reference evidence="7" key="1">
    <citation type="submission" date="2023-03" db="EMBL/GenBank/DDBJ databases">
        <title>Andean soil-derived lignocellulolytic bacterial consortium as a source of novel taxa and putative plastic-active enzymes.</title>
        <authorList>
            <person name="Diaz-Garcia L."/>
            <person name="Chuvochina M."/>
            <person name="Feuerriegel G."/>
            <person name="Bunk B."/>
            <person name="Sproer C."/>
            <person name="Streit W.R."/>
            <person name="Rodriguez L.M."/>
            <person name="Overmann J."/>
            <person name="Jimenez D.J."/>
        </authorList>
    </citation>
    <scope>NUCLEOTIDE SEQUENCE</scope>
    <source>
        <strain evidence="7">MAG 26</strain>
    </source>
</reference>
<name>A0AAJ5X7Q8_9SPHN</name>
<accession>A0AAJ5X7Q8</accession>
<evidence type="ECO:0000256" key="4">
    <source>
        <dbReference type="ARBA" id="ARBA00023143"/>
    </source>
</evidence>
<organism evidence="7 8">
    <name type="scientific">Candidatus Andeanibacterium colombiense</name>
    <dbReference type="NCBI Taxonomy" id="3121345"/>
    <lineage>
        <taxon>Bacteria</taxon>
        <taxon>Pseudomonadati</taxon>
        <taxon>Pseudomonadota</taxon>
        <taxon>Alphaproteobacteria</taxon>
        <taxon>Sphingomonadales</taxon>
        <taxon>Sphingomonadaceae</taxon>
        <taxon>Candidatus Andeanibacterium</taxon>
    </lineage>
</organism>
<evidence type="ECO:0000256" key="2">
    <source>
        <dbReference type="ARBA" id="ARBA00009677"/>
    </source>
</evidence>
<evidence type="ECO:0000256" key="1">
    <source>
        <dbReference type="ARBA" id="ARBA00004117"/>
    </source>
</evidence>
<dbReference type="GO" id="GO:0071973">
    <property type="term" value="P:bacterial-type flagellum-dependent cell motility"/>
    <property type="evidence" value="ECO:0007669"/>
    <property type="project" value="InterPro"/>
</dbReference>
<dbReference type="InterPro" id="IPR006300">
    <property type="entry name" value="FlgB"/>
</dbReference>
<protein>
    <recommendedName>
        <fullName evidence="3 6">Flagellar basal body rod protein FlgB</fullName>
    </recommendedName>
</protein>
<dbReference type="GO" id="GO:0030694">
    <property type="term" value="C:bacterial-type flagellum basal body, rod"/>
    <property type="evidence" value="ECO:0007669"/>
    <property type="project" value="InterPro"/>
</dbReference>
<dbReference type="Proteomes" id="UP001218362">
    <property type="component" value="Chromosome"/>
</dbReference>
<comment type="subcellular location">
    <subcellularLocation>
        <location evidence="1 6">Bacterial flagellum basal body</location>
    </subcellularLocation>
</comment>
<evidence type="ECO:0000256" key="6">
    <source>
        <dbReference type="PIRNR" id="PIRNR002889"/>
    </source>
</evidence>
<dbReference type="PIRSF" id="PIRSF002889">
    <property type="entry name" value="Rod_FlgB"/>
    <property type="match status" value="1"/>
</dbReference>
<sequence length="114" mass="12225">MDQLSALLIVKALDGLAMRSSAISQNVANANSPSYRPLRVDFEEQLRAATKDGPNAVRALQPHFARMPGTDGTGEMRLDLELASASETALRYAALVDVLGRQMQISRLAVTGGQ</sequence>
<dbReference type="AlphaFoldDB" id="A0AAJ5X7Q8"/>
<gene>
    <name evidence="7" type="ORF">P0Y56_14045</name>
</gene>
<evidence type="ECO:0000256" key="3">
    <source>
        <dbReference type="ARBA" id="ARBA00014376"/>
    </source>
</evidence>
<dbReference type="EMBL" id="CP119316">
    <property type="protein sequence ID" value="WEK46127.1"/>
    <property type="molecule type" value="Genomic_DNA"/>
</dbReference>
<comment type="function">
    <text evidence="5 6">Structural component of flagellum, the bacterial motility apparatus. Part of the rod structure of flagellar basal body.</text>
</comment>